<evidence type="ECO:0000313" key="2">
    <source>
        <dbReference type="EMBL" id="GAB93980.1"/>
    </source>
</evidence>
<evidence type="ECO:0000313" key="3">
    <source>
        <dbReference type="Proteomes" id="UP000008363"/>
    </source>
</evidence>
<dbReference type="RefSeq" id="WP_006339672.1">
    <property type="nucleotide sequence ID" value="NZ_BAHC01000255.1"/>
</dbReference>
<accession>K6W497</accession>
<proteinExistence type="predicted"/>
<reference evidence="2 3" key="1">
    <citation type="submission" date="2012-08" db="EMBL/GenBank/DDBJ databases">
        <title>Whole genome shotgun sequence of Gordonia rhizosphera NBRC 16068.</title>
        <authorList>
            <person name="Takarada H."/>
            <person name="Isaki S."/>
            <person name="Hosoyama A."/>
            <person name="Tsuchikane K."/>
            <person name="Katsumata H."/>
            <person name="Baba S."/>
            <person name="Ohji S."/>
            <person name="Yamazaki S."/>
            <person name="Fujita N."/>
        </authorList>
    </citation>
    <scope>NUCLEOTIDE SEQUENCE [LARGE SCALE GENOMIC DNA]</scope>
    <source>
        <strain evidence="2 3">NBRC 16068</strain>
    </source>
</reference>
<sequence>MDSAVLWQHIDGQRRDIADLIDFLDQAQLRTPSLCAGWTVRDVA</sequence>
<dbReference type="Pfam" id="PF11716">
    <property type="entry name" value="MDMPI_N"/>
    <property type="match status" value="1"/>
</dbReference>
<name>K6W497_9ACTN</name>
<dbReference type="Gene3D" id="1.20.120.450">
    <property type="entry name" value="dinb family like domain"/>
    <property type="match status" value="1"/>
</dbReference>
<dbReference type="GO" id="GO:0046872">
    <property type="term" value="F:metal ion binding"/>
    <property type="evidence" value="ECO:0007669"/>
    <property type="project" value="InterPro"/>
</dbReference>
<comment type="caution">
    <text evidence="2">The sequence shown here is derived from an EMBL/GenBank/DDBJ whole genome shotgun (WGS) entry which is preliminary data.</text>
</comment>
<dbReference type="SUPFAM" id="SSF109854">
    <property type="entry name" value="DinB/YfiT-like putative metalloenzymes"/>
    <property type="match status" value="1"/>
</dbReference>
<feature type="domain" description="Mycothiol-dependent maleylpyruvate isomerase metal-binding" evidence="1">
    <location>
        <begin position="13"/>
        <end position="43"/>
    </location>
</feature>
<organism evidence="2 3">
    <name type="scientific">Gordonia rhizosphera NBRC 16068</name>
    <dbReference type="NCBI Taxonomy" id="1108045"/>
    <lineage>
        <taxon>Bacteria</taxon>
        <taxon>Bacillati</taxon>
        <taxon>Actinomycetota</taxon>
        <taxon>Actinomycetes</taxon>
        <taxon>Mycobacteriales</taxon>
        <taxon>Gordoniaceae</taxon>
        <taxon>Gordonia</taxon>
    </lineage>
</organism>
<protein>
    <recommendedName>
        <fullName evidence="1">Mycothiol-dependent maleylpyruvate isomerase metal-binding domain-containing protein</fullName>
    </recommendedName>
</protein>
<feature type="non-terminal residue" evidence="2">
    <location>
        <position position="44"/>
    </location>
</feature>
<keyword evidence="3" id="KW-1185">Reference proteome</keyword>
<dbReference type="InterPro" id="IPR034660">
    <property type="entry name" value="DinB/YfiT-like"/>
</dbReference>
<dbReference type="Proteomes" id="UP000008363">
    <property type="component" value="Unassembled WGS sequence"/>
</dbReference>
<evidence type="ECO:0000259" key="1">
    <source>
        <dbReference type="Pfam" id="PF11716"/>
    </source>
</evidence>
<dbReference type="InterPro" id="IPR024344">
    <property type="entry name" value="MDMPI_metal-binding"/>
</dbReference>
<dbReference type="EMBL" id="BAHC01000255">
    <property type="protein sequence ID" value="GAB93980.1"/>
    <property type="molecule type" value="Genomic_DNA"/>
</dbReference>
<gene>
    <name evidence="2" type="ORF">GORHZ_255_00010</name>
</gene>
<dbReference type="AlphaFoldDB" id="K6W497"/>